<comment type="caution">
    <text evidence="9">The sequence shown here is derived from an EMBL/GenBank/DDBJ whole genome shotgun (WGS) entry which is preliminary data.</text>
</comment>
<gene>
    <name evidence="9" type="primary">rpoA_30</name>
    <name evidence="9" type="ORF">SDC9_92694</name>
</gene>
<dbReference type="NCBIfam" id="NF003516">
    <property type="entry name" value="PRK05182.2-2"/>
    <property type="match status" value="1"/>
</dbReference>
<proteinExistence type="inferred from homology"/>
<dbReference type="GO" id="GO:0003899">
    <property type="term" value="F:DNA-directed RNA polymerase activity"/>
    <property type="evidence" value="ECO:0007669"/>
    <property type="project" value="UniProtKB-EC"/>
</dbReference>
<keyword evidence="4 9" id="KW-0808">Transferase</keyword>
<dbReference type="EC" id="2.7.7.6" evidence="2"/>
<dbReference type="HAMAP" id="MF_00059">
    <property type="entry name" value="RNApol_bact_RpoA"/>
    <property type="match status" value="1"/>
</dbReference>
<dbReference type="NCBIfam" id="NF003519">
    <property type="entry name" value="PRK05182.2-5"/>
    <property type="match status" value="1"/>
</dbReference>
<dbReference type="Pfam" id="PF01193">
    <property type="entry name" value="RNA_pol_L"/>
    <property type="match status" value="1"/>
</dbReference>
<comment type="catalytic activity">
    <reaction evidence="7">
        <text>RNA(n) + a ribonucleoside 5'-triphosphate = RNA(n+1) + diphosphate</text>
        <dbReference type="Rhea" id="RHEA:21248"/>
        <dbReference type="Rhea" id="RHEA-COMP:14527"/>
        <dbReference type="Rhea" id="RHEA-COMP:17342"/>
        <dbReference type="ChEBI" id="CHEBI:33019"/>
        <dbReference type="ChEBI" id="CHEBI:61557"/>
        <dbReference type="ChEBI" id="CHEBI:140395"/>
        <dbReference type="EC" id="2.7.7.6"/>
    </reaction>
</comment>
<accession>A0A644ZYE1</accession>
<evidence type="ECO:0000256" key="2">
    <source>
        <dbReference type="ARBA" id="ARBA00012418"/>
    </source>
</evidence>
<dbReference type="SUPFAM" id="SSF55257">
    <property type="entry name" value="RBP11-like subunits of RNA polymerase"/>
    <property type="match status" value="1"/>
</dbReference>
<dbReference type="SUPFAM" id="SSF56553">
    <property type="entry name" value="Insert subdomain of RNA polymerase alpha subunit"/>
    <property type="match status" value="1"/>
</dbReference>
<name>A0A644ZYE1_9ZZZZ</name>
<dbReference type="NCBIfam" id="TIGR02027">
    <property type="entry name" value="rpoA"/>
    <property type="match status" value="1"/>
</dbReference>
<dbReference type="GO" id="GO:0003677">
    <property type="term" value="F:DNA binding"/>
    <property type="evidence" value="ECO:0007669"/>
    <property type="project" value="InterPro"/>
</dbReference>
<dbReference type="Gene3D" id="2.170.120.12">
    <property type="entry name" value="DNA-directed RNA polymerase, insert domain"/>
    <property type="match status" value="1"/>
</dbReference>
<feature type="domain" description="DNA-directed RNA polymerase RpoA/D/Rpb3-type" evidence="8">
    <location>
        <begin position="21"/>
        <end position="228"/>
    </location>
</feature>
<keyword evidence="3 9" id="KW-0240">DNA-directed RNA polymerase</keyword>
<dbReference type="GO" id="GO:0046983">
    <property type="term" value="F:protein dimerization activity"/>
    <property type="evidence" value="ECO:0007669"/>
    <property type="project" value="InterPro"/>
</dbReference>
<dbReference type="NCBIfam" id="NF003515">
    <property type="entry name" value="PRK05182.2-1"/>
    <property type="match status" value="1"/>
</dbReference>
<dbReference type="Pfam" id="PF01000">
    <property type="entry name" value="RNA_pol_A_bac"/>
    <property type="match status" value="1"/>
</dbReference>
<dbReference type="Pfam" id="PF03118">
    <property type="entry name" value="RNA_pol_A_CTD"/>
    <property type="match status" value="1"/>
</dbReference>
<dbReference type="InterPro" id="IPR011263">
    <property type="entry name" value="DNA-dir_RNA_pol_RpoA/D/Rpb3"/>
</dbReference>
<dbReference type="CDD" id="cd06928">
    <property type="entry name" value="RNAP_alpha_NTD"/>
    <property type="match status" value="1"/>
</dbReference>
<keyword evidence="6" id="KW-0804">Transcription</keyword>
<dbReference type="SUPFAM" id="SSF47789">
    <property type="entry name" value="C-terminal domain of RNA polymerase alpha subunit"/>
    <property type="match status" value="1"/>
</dbReference>
<dbReference type="InterPro" id="IPR011262">
    <property type="entry name" value="DNA-dir_RNA_pol_insert"/>
</dbReference>
<evidence type="ECO:0000256" key="1">
    <source>
        <dbReference type="ARBA" id="ARBA00007123"/>
    </source>
</evidence>
<evidence type="ECO:0000256" key="3">
    <source>
        <dbReference type="ARBA" id="ARBA00022478"/>
    </source>
</evidence>
<evidence type="ECO:0000256" key="7">
    <source>
        <dbReference type="ARBA" id="ARBA00048552"/>
    </source>
</evidence>
<dbReference type="InterPro" id="IPR011260">
    <property type="entry name" value="RNAP_asu_C"/>
</dbReference>
<dbReference type="InterPro" id="IPR036643">
    <property type="entry name" value="RNApol_insert_sf"/>
</dbReference>
<dbReference type="GO" id="GO:0005737">
    <property type="term" value="C:cytoplasm"/>
    <property type="evidence" value="ECO:0007669"/>
    <property type="project" value="UniProtKB-ARBA"/>
</dbReference>
<evidence type="ECO:0000259" key="8">
    <source>
        <dbReference type="SMART" id="SM00662"/>
    </source>
</evidence>
<dbReference type="SMART" id="SM00662">
    <property type="entry name" value="RPOLD"/>
    <property type="match status" value="1"/>
</dbReference>
<reference evidence="9" key="1">
    <citation type="submission" date="2019-08" db="EMBL/GenBank/DDBJ databases">
        <authorList>
            <person name="Kucharzyk K."/>
            <person name="Murdoch R.W."/>
            <person name="Higgins S."/>
            <person name="Loffler F."/>
        </authorList>
    </citation>
    <scope>NUCLEOTIDE SEQUENCE</scope>
</reference>
<dbReference type="NCBIfam" id="NF003513">
    <property type="entry name" value="PRK05182.1-2"/>
    <property type="match status" value="1"/>
</dbReference>
<dbReference type="InterPro" id="IPR036603">
    <property type="entry name" value="RBP11-like"/>
</dbReference>
<dbReference type="GO" id="GO:0000428">
    <property type="term" value="C:DNA-directed RNA polymerase complex"/>
    <property type="evidence" value="ECO:0007669"/>
    <property type="project" value="UniProtKB-KW"/>
</dbReference>
<protein>
    <recommendedName>
        <fullName evidence="2">DNA-directed RNA polymerase</fullName>
        <ecNumber evidence="2">2.7.7.6</ecNumber>
    </recommendedName>
</protein>
<sequence length="319" mass="35990">MLEKIDRPKIEVVSLSNDDRYGKFCVEPLQRGYGHTLGNSLRRILLSSIDGAAVTSVRIQGVEHEFTTIPGVLEDVTEFVLNLKEIRLKIYSDETKTLRIEKHGEGAVTAGDLILDADVEVLNPELKLATLESDGRFFAEITAERGRGYVPAERNKKNDPTIGTIWVDSIFSPIRRVNYFVENARVGQVTDYDKLILEVWTDGSIKPQEAVSNGAQIICDLLGLFVSLTETHNEEEEVVVLETGETRQKEDKLRMTIEDLDLSVRSYNCLKRAGINNVSELVIKTEDEMMKVRNLGRKSLEEVIQKLEVLGLSLRKQEE</sequence>
<keyword evidence="5 9" id="KW-0548">Nucleotidyltransferase</keyword>
<dbReference type="Gene3D" id="1.10.150.20">
    <property type="entry name" value="5' to 3' exonuclease, C-terminal subdomain"/>
    <property type="match status" value="1"/>
</dbReference>
<organism evidence="9">
    <name type="scientific">bioreactor metagenome</name>
    <dbReference type="NCBI Taxonomy" id="1076179"/>
    <lineage>
        <taxon>unclassified sequences</taxon>
        <taxon>metagenomes</taxon>
        <taxon>ecological metagenomes</taxon>
    </lineage>
</organism>
<dbReference type="Gene3D" id="3.30.1360.10">
    <property type="entry name" value="RNA polymerase, RBP11-like subunit"/>
    <property type="match status" value="1"/>
</dbReference>
<dbReference type="EMBL" id="VSSQ01011100">
    <property type="protein sequence ID" value="MPM46000.1"/>
    <property type="molecule type" value="Genomic_DNA"/>
</dbReference>
<dbReference type="AlphaFoldDB" id="A0A644ZYE1"/>
<evidence type="ECO:0000313" key="9">
    <source>
        <dbReference type="EMBL" id="MPM46000.1"/>
    </source>
</evidence>
<evidence type="ECO:0000256" key="6">
    <source>
        <dbReference type="ARBA" id="ARBA00023163"/>
    </source>
</evidence>
<dbReference type="FunFam" id="2.170.120.12:FF:000001">
    <property type="entry name" value="DNA-directed RNA polymerase subunit alpha"/>
    <property type="match status" value="1"/>
</dbReference>
<comment type="similarity">
    <text evidence="1">Belongs to the RNA polymerase alpha chain family.</text>
</comment>
<evidence type="ECO:0000256" key="4">
    <source>
        <dbReference type="ARBA" id="ARBA00022679"/>
    </source>
</evidence>
<evidence type="ECO:0000256" key="5">
    <source>
        <dbReference type="ARBA" id="ARBA00022695"/>
    </source>
</evidence>
<dbReference type="InterPro" id="IPR011773">
    <property type="entry name" value="DNA-dir_RpoA"/>
</dbReference>
<dbReference type="GO" id="GO:0006351">
    <property type="term" value="P:DNA-templated transcription"/>
    <property type="evidence" value="ECO:0007669"/>
    <property type="project" value="InterPro"/>
</dbReference>